<dbReference type="PROSITE" id="PS50011">
    <property type="entry name" value="PROTEIN_KINASE_DOM"/>
    <property type="match status" value="1"/>
</dbReference>
<dbReference type="EC" id="2.7.11.1" evidence="3"/>
<dbReference type="EMBL" id="JAUIQD010000006">
    <property type="protein sequence ID" value="KAK3345978.1"/>
    <property type="molecule type" value="Genomic_DNA"/>
</dbReference>
<dbReference type="Proteomes" id="UP001275084">
    <property type="component" value="Unassembled WGS sequence"/>
</dbReference>
<keyword evidence="13" id="KW-1185">Reference proteome</keyword>
<dbReference type="Gene3D" id="1.10.510.10">
    <property type="entry name" value="Transferase(Phosphotransferase) domain 1"/>
    <property type="match status" value="1"/>
</dbReference>
<comment type="catalytic activity">
    <reaction evidence="9">
        <text>L-seryl-[protein] + ATP = O-phospho-L-seryl-[protein] + ADP + H(+)</text>
        <dbReference type="Rhea" id="RHEA:17989"/>
        <dbReference type="Rhea" id="RHEA-COMP:9863"/>
        <dbReference type="Rhea" id="RHEA-COMP:11604"/>
        <dbReference type="ChEBI" id="CHEBI:15378"/>
        <dbReference type="ChEBI" id="CHEBI:29999"/>
        <dbReference type="ChEBI" id="CHEBI:30616"/>
        <dbReference type="ChEBI" id="CHEBI:83421"/>
        <dbReference type="ChEBI" id="CHEBI:456216"/>
        <dbReference type="EC" id="2.7.11.1"/>
    </reaction>
</comment>
<dbReference type="InterPro" id="IPR011009">
    <property type="entry name" value="Kinase-like_dom_sf"/>
</dbReference>
<reference evidence="12" key="1">
    <citation type="journal article" date="2023" name="Mol. Phylogenet. Evol.">
        <title>Genome-scale phylogeny and comparative genomics of the fungal order Sordariales.</title>
        <authorList>
            <person name="Hensen N."/>
            <person name="Bonometti L."/>
            <person name="Westerberg I."/>
            <person name="Brannstrom I.O."/>
            <person name="Guillou S."/>
            <person name="Cros-Aarteil S."/>
            <person name="Calhoun S."/>
            <person name="Haridas S."/>
            <person name="Kuo A."/>
            <person name="Mondo S."/>
            <person name="Pangilinan J."/>
            <person name="Riley R."/>
            <person name="LaButti K."/>
            <person name="Andreopoulos B."/>
            <person name="Lipzen A."/>
            <person name="Chen C."/>
            <person name="Yan M."/>
            <person name="Daum C."/>
            <person name="Ng V."/>
            <person name="Clum A."/>
            <person name="Steindorff A."/>
            <person name="Ohm R.A."/>
            <person name="Martin F."/>
            <person name="Silar P."/>
            <person name="Natvig D.O."/>
            <person name="Lalanne C."/>
            <person name="Gautier V."/>
            <person name="Ament-Velasquez S.L."/>
            <person name="Kruys A."/>
            <person name="Hutchinson M.I."/>
            <person name="Powell A.J."/>
            <person name="Barry K."/>
            <person name="Miller A.N."/>
            <person name="Grigoriev I.V."/>
            <person name="Debuchy R."/>
            <person name="Gladieux P."/>
            <person name="Hiltunen Thoren M."/>
            <person name="Johannesson H."/>
        </authorList>
    </citation>
    <scope>NUCLEOTIDE SEQUENCE</scope>
    <source>
        <strain evidence="12">CBS 955.72</strain>
    </source>
</reference>
<accession>A0AAJ0MA75</accession>
<evidence type="ECO:0000256" key="3">
    <source>
        <dbReference type="ARBA" id="ARBA00012513"/>
    </source>
</evidence>
<organism evidence="12 13">
    <name type="scientific">Lasiosphaeria hispida</name>
    <dbReference type="NCBI Taxonomy" id="260671"/>
    <lineage>
        <taxon>Eukaryota</taxon>
        <taxon>Fungi</taxon>
        <taxon>Dikarya</taxon>
        <taxon>Ascomycota</taxon>
        <taxon>Pezizomycotina</taxon>
        <taxon>Sordariomycetes</taxon>
        <taxon>Sordariomycetidae</taxon>
        <taxon>Sordariales</taxon>
        <taxon>Lasiosphaeriaceae</taxon>
        <taxon>Lasiosphaeria</taxon>
    </lineage>
</organism>
<feature type="region of interest" description="Disordered" evidence="10">
    <location>
        <begin position="303"/>
        <end position="341"/>
    </location>
</feature>
<sequence>MEAPLRFIQFPRETYPQPDGLLDVCFPIHDGDSRRWLRLNVVGVDAATYRSWFSEHYESAWAPVHDALAAMIDSGRAPDVTAVTITADGTILSTSSDASTDVTPGTYYAPPDDYQLPGHCKFELIPRNHLVEVDRLCSFTDLVTPVSSPSERLVFKHYEDGGRLITDVWLSIQILAGMSGYPHLVPIRHLVLHEHSGGVVGFTMPFIPGGDLQATRVSRTFKLKWAKQLFEALDHLNLEHGIDHRDVRLRNLVVDPATDNLIIIDLGKARRCGHFGGTCIPPTSYSPLSFAFQPIPTTLGTAAAEVEGGEEEEEEEEEKAAAANIDISTDPAAEVEEGGEEEEEEKAAAANIDISTNPDVNAAIVMVHELVTRSPTDHAWVTKEHGLWNGRGIDAITTGPWTAHPDARLDSPAEAYHAALVDWLRRRRADPRCRAAAAPLDFPDYMPIPQGDTVRILNYDDPLWPYYKSPLGTTSSVKVSGHQFLRRDAVRAGRPVVDWTRPAATALDPARTLLATGRYADEGKD</sequence>
<dbReference type="SMART" id="SM00220">
    <property type="entry name" value="S_TKc"/>
    <property type="match status" value="1"/>
</dbReference>
<evidence type="ECO:0000256" key="10">
    <source>
        <dbReference type="SAM" id="MobiDB-lite"/>
    </source>
</evidence>
<name>A0AAJ0MA75_9PEZI</name>
<protein>
    <recommendedName>
        <fullName evidence="5">EKC/KEOPS complex subunit BUD32</fullName>
        <ecNumber evidence="3">2.7.11.1</ecNumber>
    </recommendedName>
    <alternativeName>
        <fullName evidence="6 7">Atypical Serine/threonine protein kinase BUD32</fullName>
    </alternativeName>
    <alternativeName>
        <fullName evidence="4">EKC/KEOPS complex subunit bud32</fullName>
    </alternativeName>
</protein>
<feature type="compositionally biased region" description="Acidic residues" evidence="10">
    <location>
        <begin position="307"/>
        <end position="318"/>
    </location>
</feature>
<dbReference type="PROSITE" id="PS00109">
    <property type="entry name" value="PROTEIN_KINASE_TYR"/>
    <property type="match status" value="1"/>
</dbReference>
<comment type="function">
    <text evidence="1">Component of the EKC/KEOPS complex that is required for the formation of a threonylcarbamoyl group on adenosine at position 37 (t(6)A37) in tRNAs that read codons beginning with adenine. The complex is probably involved in the transfer of the threonylcarbamoyl moiety of threonylcarbamoyl-AMP (TC-AMP) to the N6 group of A37. BUD32 has ATPase activity in the context of the EKC/KEOPS complex and likely plays a supporting role to the catalytic subunit KAE1. The EKC/KEOPS complex also promotes both telomere uncapping and telomere elongation. The complex is required for efficient recruitment of transcriptional coactivators.</text>
</comment>
<evidence type="ECO:0000313" key="13">
    <source>
        <dbReference type="Proteomes" id="UP001275084"/>
    </source>
</evidence>
<comment type="catalytic activity">
    <reaction evidence="8">
        <text>L-threonyl-[protein] + ATP = O-phospho-L-threonyl-[protein] + ADP + H(+)</text>
        <dbReference type="Rhea" id="RHEA:46608"/>
        <dbReference type="Rhea" id="RHEA-COMP:11060"/>
        <dbReference type="Rhea" id="RHEA-COMP:11605"/>
        <dbReference type="ChEBI" id="CHEBI:15378"/>
        <dbReference type="ChEBI" id="CHEBI:30013"/>
        <dbReference type="ChEBI" id="CHEBI:30616"/>
        <dbReference type="ChEBI" id="CHEBI:61977"/>
        <dbReference type="ChEBI" id="CHEBI:456216"/>
        <dbReference type="EC" id="2.7.11.1"/>
    </reaction>
</comment>
<dbReference type="GO" id="GO:0004674">
    <property type="term" value="F:protein serine/threonine kinase activity"/>
    <property type="evidence" value="ECO:0007669"/>
    <property type="project" value="UniProtKB-EC"/>
</dbReference>
<evidence type="ECO:0000256" key="2">
    <source>
        <dbReference type="ARBA" id="ARBA00011534"/>
    </source>
</evidence>
<evidence type="ECO:0000259" key="11">
    <source>
        <dbReference type="PROSITE" id="PS50011"/>
    </source>
</evidence>
<evidence type="ECO:0000256" key="4">
    <source>
        <dbReference type="ARBA" id="ARBA00013948"/>
    </source>
</evidence>
<evidence type="ECO:0000256" key="5">
    <source>
        <dbReference type="ARBA" id="ARBA00019973"/>
    </source>
</evidence>
<feature type="domain" description="Protein kinase" evidence="11">
    <location>
        <begin position="119"/>
        <end position="446"/>
    </location>
</feature>
<evidence type="ECO:0000256" key="6">
    <source>
        <dbReference type="ARBA" id="ARBA00030980"/>
    </source>
</evidence>
<dbReference type="AlphaFoldDB" id="A0AAJ0MA75"/>
<evidence type="ECO:0000256" key="1">
    <source>
        <dbReference type="ARBA" id="ARBA00003747"/>
    </source>
</evidence>
<evidence type="ECO:0000256" key="9">
    <source>
        <dbReference type="ARBA" id="ARBA00048679"/>
    </source>
</evidence>
<proteinExistence type="predicted"/>
<dbReference type="GO" id="GO:0005524">
    <property type="term" value="F:ATP binding"/>
    <property type="evidence" value="ECO:0007669"/>
    <property type="project" value="InterPro"/>
</dbReference>
<dbReference type="InterPro" id="IPR000719">
    <property type="entry name" value="Prot_kinase_dom"/>
</dbReference>
<comment type="subunit">
    <text evidence="2">Component of the EKC/KEOPS complex composed of at least BUD32, CGI121, GON7, KAE1 and PCC1; the whole complex dimerizes.</text>
</comment>
<comment type="caution">
    <text evidence="12">The sequence shown here is derived from an EMBL/GenBank/DDBJ whole genome shotgun (WGS) entry which is preliminary data.</text>
</comment>
<evidence type="ECO:0000256" key="8">
    <source>
        <dbReference type="ARBA" id="ARBA00047899"/>
    </source>
</evidence>
<evidence type="ECO:0000256" key="7">
    <source>
        <dbReference type="ARBA" id="ARBA00033194"/>
    </source>
</evidence>
<reference evidence="12" key="2">
    <citation type="submission" date="2023-06" db="EMBL/GenBank/DDBJ databases">
        <authorList>
            <consortium name="Lawrence Berkeley National Laboratory"/>
            <person name="Haridas S."/>
            <person name="Hensen N."/>
            <person name="Bonometti L."/>
            <person name="Westerberg I."/>
            <person name="Brannstrom I.O."/>
            <person name="Guillou S."/>
            <person name="Cros-Aarteil S."/>
            <person name="Calhoun S."/>
            <person name="Kuo A."/>
            <person name="Mondo S."/>
            <person name="Pangilinan J."/>
            <person name="Riley R."/>
            <person name="Labutti K."/>
            <person name="Andreopoulos B."/>
            <person name="Lipzen A."/>
            <person name="Chen C."/>
            <person name="Yanf M."/>
            <person name="Daum C."/>
            <person name="Ng V."/>
            <person name="Clum A."/>
            <person name="Steindorff A."/>
            <person name="Ohm R."/>
            <person name="Martin F."/>
            <person name="Silar P."/>
            <person name="Natvig D."/>
            <person name="Lalanne C."/>
            <person name="Gautier V."/>
            <person name="Ament-Velasquez S.L."/>
            <person name="Kruys A."/>
            <person name="Hutchinson M.I."/>
            <person name="Powell A.J."/>
            <person name="Barry K."/>
            <person name="Miller A.N."/>
            <person name="Grigoriev I.V."/>
            <person name="Debuchy R."/>
            <person name="Gladieux P."/>
            <person name="Thoren M.H."/>
            <person name="Johannesson H."/>
        </authorList>
    </citation>
    <scope>NUCLEOTIDE SEQUENCE</scope>
    <source>
        <strain evidence="12">CBS 955.72</strain>
    </source>
</reference>
<gene>
    <name evidence="12" type="ORF">B0T25DRAFT_571138</name>
</gene>
<dbReference type="SUPFAM" id="SSF56112">
    <property type="entry name" value="Protein kinase-like (PK-like)"/>
    <property type="match status" value="1"/>
</dbReference>
<evidence type="ECO:0000313" key="12">
    <source>
        <dbReference type="EMBL" id="KAK3345978.1"/>
    </source>
</evidence>
<dbReference type="InterPro" id="IPR008266">
    <property type="entry name" value="Tyr_kinase_AS"/>
</dbReference>